<gene>
    <name evidence="2" type="ORF">I3842_15G015700</name>
</gene>
<dbReference type="AlphaFoldDB" id="A0A922D9Z2"/>
<evidence type="ECO:0000313" key="2">
    <source>
        <dbReference type="EMBL" id="KAG6673930.1"/>
    </source>
</evidence>
<evidence type="ECO:0000313" key="3">
    <source>
        <dbReference type="Proteomes" id="UP000811246"/>
    </source>
</evidence>
<feature type="chain" id="PRO_5037540930" evidence="1">
    <location>
        <begin position="18"/>
        <end position="51"/>
    </location>
</feature>
<evidence type="ECO:0000256" key="1">
    <source>
        <dbReference type="SAM" id="SignalP"/>
    </source>
</evidence>
<feature type="signal peptide" evidence="1">
    <location>
        <begin position="1"/>
        <end position="17"/>
    </location>
</feature>
<organism evidence="2 3">
    <name type="scientific">Carya illinoinensis</name>
    <name type="common">Pecan</name>
    <dbReference type="NCBI Taxonomy" id="32201"/>
    <lineage>
        <taxon>Eukaryota</taxon>
        <taxon>Viridiplantae</taxon>
        <taxon>Streptophyta</taxon>
        <taxon>Embryophyta</taxon>
        <taxon>Tracheophyta</taxon>
        <taxon>Spermatophyta</taxon>
        <taxon>Magnoliopsida</taxon>
        <taxon>eudicotyledons</taxon>
        <taxon>Gunneridae</taxon>
        <taxon>Pentapetalae</taxon>
        <taxon>rosids</taxon>
        <taxon>fabids</taxon>
        <taxon>Fagales</taxon>
        <taxon>Juglandaceae</taxon>
        <taxon>Carya</taxon>
    </lineage>
</organism>
<reference evidence="2" key="1">
    <citation type="submission" date="2021-01" db="EMBL/GenBank/DDBJ databases">
        <authorList>
            <person name="Lovell J.T."/>
            <person name="Bentley N."/>
            <person name="Bhattarai G."/>
            <person name="Jenkins J.W."/>
            <person name="Sreedasyam A."/>
            <person name="Alarcon Y."/>
            <person name="Bock C."/>
            <person name="Boston L."/>
            <person name="Carlson J."/>
            <person name="Cervantes K."/>
            <person name="Clermont K."/>
            <person name="Krom N."/>
            <person name="Kubenka K."/>
            <person name="Mamidi S."/>
            <person name="Mattison C."/>
            <person name="Monteros M."/>
            <person name="Pisani C."/>
            <person name="Plott C."/>
            <person name="Rajasekar S."/>
            <person name="Rhein H.S."/>
            <person name="Rohla C."/>
            <person name="Song M."/>
            <person name="Hilaire R.S."/>
            <person name="Shu S."/>
            <person name="Wells L."/>
            <person name="Wang X."/>
            <person name="Webber J."/>
            <person name="Heerema R.J."/>
            <person name="Klein P."/>
            <person name="Conner P."/>
            <person name="Grauke L."/>
            <person name="Grimwood J."/>
            <person name="Schmutz J."/>
            <person name="Randall J.J."/>
        </authorList>
    </citation>
    <scope>NUCLEOTIDE SEQUENCE</scope>
    <source>
        <tissue evidence="2">Leaf</tissue>
    </source>
</reference>
<sequence length="51" mass="5604">MSIIYILFLSYFKRALCDKPLHPACPPAPDPAPLALVGHGWWTNGIGRANL</sequence>
<keyword evidence="1" id="KW-0732">Signal</keyword>
<name>A0A922D9Z2_CARIL</name>
<dbReference type="EMBL" id="CM031839">
    <property type="protein sequence ID" value="KAG6673930.1"/>
    <property type="molecule type" value="Genomic_DNA"/>
</dbReference>
<proteinExistence type="predicted"/>
<dbReference type="Proteomes" id="UP000811246">
    <property type="component" value="Chromosome 15"/>
</dbReference>
<accession>A0A922D9Z2</accession>
<comment type="caution">
    <text evidence="2">The sequence shown here is derived from an EMBL/GenBank/DDBJ whole genome shotgun (WGS) entry which is preliminary data.</text>
</comment>
<protein>
    <submittedName>
        <fullName evidence="2">Uncharacterized protein</fullName>
    </submittedName>
</protein>